<organism evidence="2 3">
    <name type="scientific">Chryseobacterium daecheongense</name>
    <dbReference type="NCBI Taxonomy" id="192389"/>
    <lineage>
        <taxon>Bacteria</taxon>
        <taxon>Pseudomonadati</taxon>
        <taxon>Bacteroidota</taxon>
        <taxon>Flavobacteriia</taxon>
        <taxon>Flavobacteriales</taxon>
        <taxon>Weeksellaceae</taxon>
        <taxon>Chryseobacterium group</taxon>
        <taxon>Chryseobacterium</taxon>
    </lineage>
</organism>
<keyword evidence="1" id="KW-0175">Coiled coil</keyword>
<evidence type="ECO:0000313" key="2">
    <source>
        <dbReference type="EMBL" id="TDX92879.1"/>
    </source>
</evidence>
<keyword evidence="3" id="KW-1185">Reference proteome</keyword>
<sequence>MNFDINLSLMKTLILFLALLYSSFFMSQKAHKVNVIHLKQYEEDTKQSIYFADYDASRRGSLIIHNFEDSKSPIKILSEPPPDAIIAFTSAIKNSFELNGQFNTSQSLQFTQAISELTKRNTTIVILRDALYRLNEFNFNNPNLLSKEEYIKEFEKILELVEKISNVELIEKKNELLENQNKNIILNKGIGFYTEVPIYIQYTNKELKDFSDNIINELDKMGYNADGPEYVDLPISNNLVKYFNSEDSDKAESIKKDLESLGIKDVQTVKNSNPKKLKNRFEIWLKSK</sequence>
<gene>
    <name evidence="2" type="ORF">BCF50_1820</name>
</gene>
<comment type="caution">
    <text evidence="2">The sequence shown here is derived from an EMBL/GenBank/DDBJ whole genome shotgun (WGS) entry which is preliminary data.</text>
</comment>
<evidence type="ECO:0008006" key="4">
    <source>
        <dbReference type="Google" id="ProtNLM"/>
    </source>
</evidence>
<dbReference type="EMBL" id="SOQW01000002">
    <property type="protein sequence ID" value="TDX92879.1"/>
    <property type="molecule type" value="Genomic_DNA"/>
</dbReference>
<protein>
    <recommendedName>
        <fullName evidence="4">SPOR domain-containing protein</fullName>
    </recommendedName>
</protein>
<proteinExistence type="predicted"/>
<reference evidence="2 3" key="1">
    <citation type="submission" date="2019-03" db="EMBL/GenBank/DDBJ databases">
        <title>Genomic Encyclopedia of Archaeal and Bacterial Type Strains, Phase II (KMG-II): from individual species to whole genera.</title>
        <authorList>
            <person name="Goeker M."/>
        </authorList>
    </citation>
    <scope>NUCLEOTIDE SEQUENCE [LARGE SCALE GENOMIC DNA]</scope>
    <source>
        <strain evidence="2 3">DSM 15235</strain>
    </source>
</reference>
<accession>A0ABY2FV73</accession>
<dbReference type="Proteomes" id="UP000295709">
    <property type="component" value="Unassembled WGS sequence"/>
</dbReference>
<feature type="coiled-coil region" evidence="1">
    <location>
        <begin position="160"/>
        <end position="187"/>
    </location>
</feature>
<name>A0ABY2FV73_9FLAO</name>
<evidence type="ECO:0000256" key="1">
    <source>
        <dbReference type="SAM" id="Coils"/>
    </source>
</evidence>
<evidence type="ECO:0000313" key="3">
    <source>
        <dbReference type="Proteomes" id="UP000295709"/>
    </source>
</evidence>